<dbReference type="InterPro" id="IPR005598">
    <property type="entry name" value="ATP_synth_I"/>
</dbReference>
<feature type="transmembrane region" description="Helical" evidence="6">
    <location>
        <begin position="34"/>
        <end position="52"/>
    </location>
</feature>
<protein>
    <submittedName>
        <fullName evidence="7">ATP synthase subunit</fullName>
    </submittedName>
</protein>
<dbReference type="AlphaFoldDB" id="A0A264W2B0"/>
<feature type="transmembrane region" description="Helical" evidence="6">
    <location>
        <begin position="72"/>
        <end position="91"/>
    </location>
</feature>
<dbReference type="Pfam" id="PF03899">
    <property type="entry name" value="ATP-synt_I"/>
    <property type="match status" value="1"/>
</dbReference>
<comment type="caution">
    <text evidence="7">The sequence shown here is derived from an EMBL/GenBank/DDBJ whole genome shotgun (WGS) entry which is preliminary data.</text>
</comment>
<dbReference type="PANTHER" id="PTHR40035:SF1">
    <property type="entry name" value="ATP SYNTHASE PROTEIN I"/>
    <property type="match status" value="1"/>
</dbReference>
<evidence type="ECO:0000256" key="5">
    <source>
        <dbReference type="ARBA" id="ARBA00023136"/>
    </source>
</evidence>
<keyword evidence="5 6" id="KW-0472">Membrane</keyword>
<gene>
    <name evidence="7" type="ORF">CF394_10875</name>
</gene>
<evidence type="ECO:0000256" key="1">
    <source>
        <dbReference type="ARBA" id="ARBA00004651"/>
    </source>
</evidence>
<sequence length="130" mass="14701">MLNLFHIYKRQKKYILFLLAACVLGAAFTPYPTIFAGIGLGAVFGLYNFWILQRRMLKFDRAFDQGKKRVSLGTGLRFASGIAAVAIALSLPEYFHLISTVIGLMIPYVLLVIEQLVFAIRKQNEDAKER</sequence>
<dbReference type="RefSeq" id="WP_094943629.1">
    <property type="nucleotide sequence ID" value="NZ_NOKQ01000220.1"/>
</dbReference>
<keyword evidence="4 6" id="KW-1133">Transmembrane helix</keyword>
<dbReference type="GO" id="GO:0005886">
    <property type="term" value="C:plasma membrane"/>
    <property type="evidence" value="ECO:0007669"/>
    <property type="project" value="UniProtKB-SubCell"/>
</dbReference>
<dbReference type="InterPro" id="IPR039072">
    <property type="entry name" value="ATP_synth_I_Bacilli"/>
</dbReference>
<name>A0A264W2B0_9BACL</name>
<keyword evidence="8" id="KW-1185">Reference proteome</keyword>
<dbReference type="Proteomes" id="UP000217065">
    <property type="component" value="Unassembled WGS sequence"/>
</dbReference>
<evidence type="ECO:0000313" key="8">
    <source>
        <dbReference type="Proteomes" id="UP000217065"/>
    </source>
</evidence>
<accession>A0A264W2B0</accession>
<evidence type="ECO:0000256" key="2">
    <source>
        <dbReference type="ARBA" id="ARBA00022475"/>
    </source>
</evidence>
<dbReference type="OrthoDB" id="2355635at2"/>
<keyword evidence="2" id="KW-1003">Cell membrane</keyword>
<feature type="transmembrane region" description="Helical" evidence="6">
    <location>
        <begin position="97"/>
        <end position="120"/>
    </location>
</feature>
<evidence type="ECO:0000256" key="6">
    <source>
        <dbReference type="SAM" id="Phobius"/>
    </source>
</evidence>
<dbReference type="PANTHER" id="PTHR40035">
    <property type="entry name" value="ATP SYNTHASE PROTEIN I"/>
    <property type="match status" value="1"/>
</dbReference>
<proteinExistence type="predicted"/>
<comment type="subcellular location">
    <subcellularLocation>
        <location evidence="1">Cell membrane</location>
        <topology evidence="1">Multi-pass membrane protein</topology>
    </subcellularLocation>
</comment>
<evidence type="ECO:0000313" key="7">
    <source>
        <dbReference type="EMBL" id="OZS77705.1"/>
    </source>
</evidence>
<keyword evidence="3 6" id="KW-0812">Transmembrane</keyword>
<dbReference type="EMBL" id="NOKQ01000220">
    <property type="protein sequence ID" value="OZS77705.1"/>
    <property type="molecule type" value="Genomic_DNA"/>
</dbReference>
<evidence type="ECO:0000256" key="4">
    <source>
        <dbReference type="ARBA" id="ARBA00022989"/>
    </source>
</evidence>
<reference evidence="7 8" key="1">
    <citation type="submission" date="2017-07" db="EMBL/GenBank/DDBJ databases">
        <title>Tetzosporium hominis gen.nov. sp.nov.</title>
        <authorList>
            <person name="Tetz G."/>
            <person name="Tetz V."/>
        </authorList>
    </citation>
    <scope>NUCLEOTIDE SEQUENCE [LARGE SCALE GENOMIC DNA]</scope>
    <source>
        <strain evidence="7 8">VT-49</strain>
    </source>
</reference>
<organism evidence="7 8">
    <name type="scientific">Tetzosporium hominis</name>
    <dbReference type="NCBI Taxonomy" id="2020506"/>
    <lineage>
        <taxon>Bacteria</taxon>
        <taxon>Bacillati</taxon>
        <taxon>Bacillota</taxon>
        <taxon>Bacilli</taxon>
        <taxon>Bacillales</taxon>
        <taxon>Caryophanaceae</taxon>
        <taxon>Tetzosporium</taxon>
    </lineage>
</organism>
<evidence type="ECO:0000256" key="3">
    <source>
        <dbReference type="ARBA" id="ARBA00022692"/>
    </source>
</evidence>
<feature type="transmembrane region" description="Helical" evidence="6">
    <location>
        <begin position="12"/>
        <end position="28"/>
    </location>
</feature>